<dbReference type="EMBL" id="NMUH01002056">
    <property type="protein sequence ID" value="MQL97482.1"/>
    <property type="molecule type" value="Genomic_DNA"/>
</dbReference>
<evidence type="ECO:0000313" key="1">
    <source>
        <dbReference type="EMBL" id="MQL97482.1"/>
    </source>
</evidence>
<sequence>HQKTAWNWNPIFVVACLPPVPCPFPLPLRGSPHAKVVVTKKRNQQTVFLRAAFSRTAASILPCVRPFRDRCAEVLISSSRSALEERREQGVM</sequence>
<gene>
    <name evidence="1" type="ORF">Taro_030170</name>
</gene>
<dbReference type="AlphaFoldDB" id="A0A843VFN7"/>
<feature type="non-terminal residue" evidence="1">
    <location>
        <position position="1"/>
    </location>
</feature>
<keyword evidence="2" id="KW-1185">Reference proteome</keyword>
<accession>A0A843VFN7</accession>
<comment type="caution">
    <text evidence="1">The sequence shown here is derived from an EMBL/GenBank/DDBJ whole genome shotgun (WGS) entry which is preliminary data.</text>
</comment>
<organism evidence="1 2">
    <name type="scientific">Colocasia esculenta</name>
    <name type="common">Wild taro</name>
    <name type="synonym">Arum esculentum</name>
    <dbReference type="NCBI Taxonomy" id="4460"/>
    <lineage>
        <taxon>Eukaryota</taxon>
        <taxon>Viridiplantae</taxon>
        <taxon>Streptophyta</taxon>
        <taxon>Embryophyta</taxon>
        <taxon>Tracheophyta</taxon>
        <taxon>Spermatophyta</taxon>
        <taxon>Magnoliopsida</taxon>
        <taxon>Liliopsida</taxon>
        <taxon>Araceae</taxon>
        <taxon>Aroideae</taxon>
        <taxon>Colocasieae</taxon>
        <taxon>Colocasia</taxon>
    </lineage>
</organism>
<proteinExistence type="predicted"/>
<dbReference type="Proteomes" id="UP000652761">
    <property type="component" value="Unassembled WGS sequence"/>
</dbReference>
<name>A0A843VFN7_COLES</name>
<reference evidence="1" key="1">
    <citation type="submission" date="2017-07" db="EMBL/GenBank/DDBJ databases">
        <title>Taro Niue Genome Assembly and Annotation.</title>
        <authorList>
            <person name="Atibalentja N."/>
            <person name="Keating K."/>
            <person name="Fields C.J."/>
        </authorList>
    </citation>
    <scope>NUCLEOTIDE SEQUENCE</scope>
    <source>
        <strain evidence="1">Niue_2</strain>
        <tissue evidence="1">Leaf</tissue>
    </source>
</reference>
<evidence type="ECO:0000313" key="2">
    <source>
        <dbReference type="Proteomes" id="UP000652761"/>
    </source>
</evidence>
<protein>
    <submittedName>
        <fullName evidence="1">Uncharacterized protein</fullName>
    </submittedName>
</protein>